<keyword evidence="5" id="KW-0722">Serine protease inhibitor</keyword>
<evidence type="ECO:0000256" key="5">
    <source>
        <dbReference type="ARBA" id="ARBA00022900"/>
    </source>
</evidence>
<evidence type="ECO:0000256" key="1">
    <source>
        <dbReference type="ARBA" id="ARBA00004613"/>
    </source>
</evidence>
<dbReference type="AlphaFoldDB" id="A0A918X169"/>
<keyword evidence="4" id="KW-0646">Protease inhibitor</keyword>
<dbReference type="PROSITE" id="PS00999">
    <property type="entry name" value="SSI"/>
    <property type="match status" value="1"/>
</dbReference>
<organism evidence="8 9">
    <name type="scientific">Streptomyces finlayi</name>
    <dbReference type="NCBI Taxonomy" id="67296"/>
    <lineage>
        <taxon>Bacteria</taxon>
        <taxon>Bacillati</taxon>
        <taxon>Actinomycetota</taxon>
        <taxon>Actinomycetes</taxon>
        <taxon>Kitasatosporales</taxon>
        <taxon>Streptomycetaceae</taxon>
        <taxon>Streptomyces</taxon>
    </lineage>
</organism>
<evidence type="ECO:0000256" key="6">
    <source>
        <dbReference type="ARBA" id="ARBA00023157"/>
    </source>
</evidence>
<proteinExistence type="inferred from homology"/>
<gene>
    <name evidence="8" type="ORF">GCM10010334_49610</name>
</gene>
<dbReference type="Proteomes" id="UP000638353">
    <property type="component" value="Unassembled WGS sequence"/>
</dbReference>
<keyword evidence="6" id="KW-1015">Disulfide bond</keyword>
<comment type="subcellular location">
    <subcellularLocation>
        <location evidence="1">Secreted</location>
    </subcellularLocation>
</comment>
<evidence type="ECO:0000256" key="2">
    <source>
        <dbReference type="ARBA" id="ARBA00010472"/>
    </source>
</evidence>
<evidence type="ECO:0000256" key="3">
    <source>
        <dbReference type="ARBA" id="ARBA00022525"/>
    </source>
</evidence>
<name>A0A918X169_9ACTN</name>
<evidence type="ECO:0000256" key="4">
    <source>
        <dbReference type="ARBA" id="ARBA00022690"/>
    </source>
</evidence>
<sequence length="142" mass="14938">MDRLIVTVAGSGYVTHDGTWELVCHPAGGTHPWPEMACDHLDGMQGDPFAPVPDDAMCTDQYGGPAVGRITGTWKGREVDAVYSRTNGCEMVRWDGMVPVLLHTKGAGMPLAYQDVPGPMSEVSPASLDPAAIPGLAPGLAH</sequence>
<comment type="caution">
    <text evidence="8">The sequence shown here is derived from an EMBL/GenBank/DDBJ whole genome shotgun (WGS) entry which is preliminary data.</text>
</comment>
<dbReference type="RefSeq" id="WP_229898179.1">
    <property type="nucleotide sequence ID" value="NZ_BMVC01000010.1"/>
</dbReference>
<comment type="similarity">
    <text evidence="2">Belongs to the protease inhibitor I16 (SSI) family.</text>
</comment>
<dbReference type="EMBL" id="BMVC01000010">
    <property type="protein sequence ID" value="GHD02713.1"/>
    <property type="molecule type" value="Genomic_DNA"/>
</dbReference>
<evidence type="ECO:0000313" key="8">
    <source>
        <dbReference type="EMBL" id="GHD02713.1"/>
    </source>
</evidence>
<evidence type="ECO:0000313" key="9">
    <source>
        <dbReference type="Proteomes" id="UP000638353"/>
    </source>
</evidence>
<protein>
    <recommendedName>
        <fullName evidence="7">Subtilisin inhibitor domain-containing protein</fullName>
    </recommendedName>
</protein>
<dbReference type="GO" id="GO:0005576">
    <property type="term" value="C:extracellular region"/>
    <property type="evidence" value="ECO:0007669"/>
    <property type="project" value="UniProtKB-SubCell"/>
</dbReference>
<dbReference type="InterPro" id="IPR020054">
    <property type="entry name" value="Prot_inh_SSI_I16_CS"/>
</dbReference>
<accession>A0A918X169</accession>
<dbReference type="InterPro" id="IPR036819">
    <property type="entry name" value="Subtilisin_inhibitor-like_sf"/>
</dbReference>
<feature type="domain" description="Subtilisin inhibitor" evidence="7">
    <location>
        <begin position="17"/>
        <end position="80"/>
    </location>
</feature>
<dbReference type="GO" id="GO:0004867">
    <property type="term" value="F:serine-type endopeptidase inhibitor activity"/>
    <property type="evidence" value="ECO:0007669"/>
    <property type="project" value="UniProtKB-KW"/>
</dbReference>
<keyword evidence="3" id="KW-0964">Secreted</keyword>
<evidence type="ECO:0000259" key="7">
    <source>
        <dbReference type="Pfam" id="PF00720"/>
    </source>
</evidence>
<dbReference type="Gene3D" id="3.30.350.10">
    <property type="entry name" value="Subtilisin inhibitor-like"/>
    <property type="match status" value="1"/>
</dbReference>
<dbReference type="SUPFAM" id="SSF55399">
    <property type="entry name" value="Subtilisin inhibitor"/>
    <property type="match status" value="1"/>
</dbReference>
<dbReference type="Pfam" id="PF00720">
    <property type="entry name" value="SSI"/>
    <property type="match status" value="1"/>
</dbReference>
<reference evidence="8" key="1">
    <citation type="journal article" date="2014" name="Int. J. Syst. Evol. Microbiol.">
        <title>Complete genome sequence of Corynebacterium casei LMG S-19264T (=DSM 44701T), isolated from a smear-ripened cheese.</title>
        <authorList>
            <consortium name="US DOE Joint Genome Institute (JGI-PGF)"/>
            <person name="Walter F."/>
            <person name="Albersmeier A."/>
            <person name="Kalinowski J."/>
            <person name="Ruckert C."/>
        </authorList>
    </citation>
    <scope>NUCLEOTIDE SEQUENCE</scope>
    <source>
        <strain evidence="8">JCM 4637</strain>
    </source>
</reference>
<reference evidence="8" key="2">
    <citation type="submission" date="2020-09" db="EMBL/GenBank/DDBJ databases">
        <authorList>
            <person name="Sun Q."/>
            <person name="Ohkuma M."/>
        </authorList>
    </citation>
    <scope>NUCLEOTIDE SEQUENCE</scope>
    <source>
        <strain evidence="8">JCM 4637</strain>
    </source>
</reference>
<dbReference type="InterPro" id="IPR023549">
    <property type="entry name" value="Subtilisin_inhibitor"/>
</dbReference>